<evidence type="ECO:0000313" key="2">
    <source>
        <dbReference type="EMBL" id="MFF9886943.1"/>
    </source>
</evidence>
<dbReference type="Proteomes" id="UP001603418">
    <property type="component" value="Unassembled WGS sequence"/>
</dbReference>
<reference evidence="2 3" key="1">
    <citation type="submission" date="2024-10" db="EMBL/GenBank/DDBJ databases">
        <title>The Natural Products Discovery Center: Release of the First 8490 Sequenced Strains for Exploring Actinobacteria Biosynthetic Diversity.</title>
        <authorList>
            <person name="Kalkreuter E."/>
            <person name="Kautsar S.A."/>
            <person name="Yang D."/>
            <person name="Bader C.D."/>
            <person name="Teijaro C.N."/>
            <person name="Fluegel L."/>
            <person name="Davis C.M."/>
            <person name="Simpson J.R."/>
            <person name="Lauterbach L."/>
            <person name="Steele A.D."/>
            <person name="Gui C."/>
            <person name="Meng S."/>
            <person name="Li G."/>
            <person name="Viehrig K."/>
            <person name="Ye F."/>
            <person name="Su P."/>
            <person name="Kiefer A.F."/>
            <person name="Nichols A."/>
            <person name="Cepeda A.J."/>
            <person name="Yan W."/>
            <person name="Fan B."/>
            <person name="Jiang Y."/>
            <person name="Adhikari A."/>
            <person name="Zheng C.-J."/>
            <person name="Schuster L."/>
            <person name="Cowan T.M."/>
            <person name="Smanski M.J."/>
            <person name="Chevrette M.G."/>
            <person name="De Carvalho L.P.S."/>
            <person name="Shen B."/>
        </authorList>
    </citation>
    <scope>NUCLEOTIDE SEQUENCE [LARGE SCALE GENOMIC DNA]</scope>
    <source>
        <strain evidence="2 3">NPDC013366</strain>
    </source>
</reference>
<proteinExistence type="predicted"/>
<keyword evidence="3" id="KW-1185">Reference proteome</keyword>
<dbReference type="NCBIfam" id="NF033852">
    <property type="entry name" value="fulvocin_rel"/>
    <property type="match status" value="1"/>
</dbReference>
<keyword evidence="1" id="KW-1133">Transmembrane helix</keyword>
<dbReference type="EMBL" id="JBICBM010000024">
    <property type="protein sequence ID" value="MFF9886943.1"/>
    <property type="molecule type" value="Genomic_DNA"/>
</dbReference>
<organism evidence="2 3">
    <name type="scientific">Streptomyces eurythermus</name>
    <dbReference type="NCBI Taxonomy" id="42237"/>
    <lineage>
        <taxon>Bacteria</taxon>
        <taxon>Bacillati</taxon>
        <taxon>Actinomycetota</taxon>
        <taxon>Actinomycetes</taxon>
        <taxon>Kitasatosporales</taxon>
        <taxon>Streptomycetaceae</taxon>
        <taxon>Streptomyces</taxon>
    </lineage>
</organism>
<sequence length="337" mass="37110">MKEREARPARPGSDAHWVLGFDGSCRTCGEISQAVAAACAGRLEVLPLENPRMKEWRAAALGPDAPFAPTLIRADGDGRVRAWTSHRMALPLTRRLGVRATFRVLSALGRLREQIHQPLVGPADDTKRFSRKQFLRLGAGATVAGGLLFTGTAPAFAEERRTAAAAWVTANRDRLPQTYQAIIAYSPDYRRAIHAALPASTRARLWREHVASYRAAHPPTTSEQQRALADLERYISDDAVFGGDKSDKSDARVRADQEMSRRMIAAFGADEAYRVMASLGPDDQPVPARAEYCSCSDASDFCRIGTHCQYRVSCERIPSGCGAWWDYTCDGHCFRNG</sequence>
<feature type="transmembrane region" description="Helical" evidence="1">
    <location>
        <begin position="134"/>
        <end position="156"/>
    </location>
</feature>
<protein>
    <submittedName>
        <fullName evidence="2">Bacteriocin fulvocin C-related protein</fullName>
    </submittedName>
</protein>
<dbReference type="RefSeq" id="WP_051816066.1">
    <property type="nucleotide sequence ID" value="NZ_JBFACJ010000028.1"/>
</dbReference>
<accession>A0ABW6Z8U3</accession>
<name>A0ABW6Z8U3_9ACTN</name>
<evidence type="ECO:0000313" key="3">
    <source>
        <dbReference type="Proteomes" id="UP001603418"/>
    </source>
</evidence>
<evidence type="ECO:0000256" key="1">
    <source>
        <dbReference type="SAM" id="Phobius"/>
    </source>
</evidence>
<keyword evidence="1" id="KW-0472">Membrane</keyword>
<gene>
    <name evidence="2" type="ORF">ACF1HC_35965</name>
</gene>
<comment type="caution">
    <text evidence="2">The sequence shown here is derived from an EMBL/GenBank/DDBJ whole genome shotgun (WGS) entry which is preliminary data.</text>
</comment>
<keyword evidence="1" id="KW-0812">Transmembrane</keyword>